<gene>
    <name evidence="1" type="ORF">ENW83_04515</name>
</gene>
<evidence type="ECO:0008006" key="2">
    <source>
        <dbReference type="Google" id="ProtNLM"/>
    </source>
</evidence>
<protein>
    <recommendedName>
        <fullName evidence="2">Nucleotidyltransferase family protein</fullName>
    </recommendedName>
</protein>
<proteinExistence type="predicted"/>
<name>A0A7J3SME8_9CREN</name>
<dbReference type="EMBL" id="DTLS01000130">
    <property type="protein sequence ID" value="HGZ60452.1"/>
    <property type="molecule type" value="Genomic_DNA"/>
</dbReference>
<accession>A0A7J3SME8</accession>
<dbReference type="AlphaFoldDB" id="A0A7J3SME8"/>
<comment type="caution">
    <text evidence="1">The sequence shown here is derived from an EMBL/GenBank/DDBJ whole genome shotgun (WGS) entry which is preliminary data.</text>
</comment>
<reference evidence="1" key="1">
    <citation type="journal article" date="2020" name="mSystems">
        <title>Genome- and Community-Level Interaction Insights into Carbon Utilization and Element Cycling Functions of Hydrothermarchaeota in Hydrothermal Sediment.</title>
        <authorList>
            <person name="Zhou Z."/>
            <person name="Liu Y."/>
            <person name="Xu W."/>
            <person name="Pan J."/>
            <person name="Luo Z.H."/>
            <person name="Li M."/>
        </authorList>
    </citation>
    <scope>NUCLEOTIDE SEQUENCE [LARGE SCALE GENOMIC DNA]</scope>
    <source>
        <strain evidence="1">SpSt-885</strain>
    </source>
</reference>
<evidence type="ECO:0000313" key="1">
    <source>
        <dbReference type="EMBL" id="HGZ60452.1"/>
    </source>
</evidence>
<organism evidence="1">
    <name type="scientific">Fervidicoccus fontis</name>
    <dbReference type="NCBI Taxonomy" id="683846"/>
    <lineage>
        <taxon>Archaea</taxon>
        <taxon>Thermoproteota</taxon>
        <taxon>Thermoprotei</taxon>
        <taxon>Fervidicoccales</taxon>
        <taxon>Fervidicoccaceae</taxon>
        <taxon>Fervidicoccus</taxon>
    </lineage>
</organism>
<sequence>MRRGSTKHLINLIKEDGQKIEVDLSPLIDLASKNKVLLQLLIKLDIKDPLRRSQGEAIENIVRLVGNLSKDLDGFSFAFFKLVKPVSYVPADVDVLVKSEEREEIIRRIEGLGFKVEVKEPFCTTLVKGSFIVDVYVHPTLGGMIYMDGQELLNHVCIKDFNGLRIKSLESYAEALVSAAHAVYKERIYTLNDYFTVKEWTTEETFKLAKKLRCISSLNLVMKINEAIEKGLFEAPYKIPVITWTKLLVQKIINDPLTRSTSKNLVSSIGSKRGLKLLRSKFTRDRY</sequence>